<comment type="caution">
    <text evidence="4">The sequence shown here is derived from an EMBL/GenBank/DDBJ whole genome shotgun (WGS) entry which is preliminary data.</text>
</comment>
<dbReference type="CDD" id="cd09487">
    <property type="entry name" value="SAM_superfamily"/>
    <property type="match status" value="1"/>
</dbReference>
<protein>
    <recommendedName>
        <fullName evidence="3">SAM domain-containing protein</fullName>
    </recommendedName>
</protein>
<feature type="region of interest" description="Disordered" evidence="2">
    <location>
        <begin position="64"/>
        <end position="167"/>
    </location>
</feature>
<dbReference type="Gene3D" id="1.10.150.50">
    <property type="entry name" value="Transcription Factor, Ets-1"/>
    <property type="match status" value="1"/>
</dbReference>
<dbReference type="InterPro" id="IPR013761">
    <property type="entry name" value="SAM/pointed_sf"/>
</dbReference>
<dbReference type="Proteomes" id="UP001472677">
    <property type="component" value="Unassembled WGS sequence"/>
</dbReference>
<name>A0ABR2FP80_9ROSI</name>
<keyword evidence="5" id="KW-1185">Reference proteome</keyword>
<evidence type="ECO:0000256" key="1">
    <source>
        <dbReference type="ARBA" id="ARBA00022737"/>
    </source>
</evidence>
<feature type="region of interest" description="Disordered" evidence="2">
    <location>
        <begin position="200"/>
        <end position="239"/>
    </location>
</feature>
<dbReference type="SMART" id="SM00454">
    <property type="entry name" value="SAM"/>
    <property type="match status" value="1"/>
</dbReference>
<evidence type="ECO:0000313" key="4">
    <source>
        <dbReference type="EMBL" id="KAK8583788.1"/>
    </source>
</evidence>
<dbReference type="Pfam" id="PF07647">
    <property type="entry name" value="SAM_2"/>
    <property type="match status" value="1"/>
</dbReference>
<evidence type="ECO:0000259" key="3">
    <source>
        <dbReference type="PROSITE" id="PS50105"/>
    </source>
</evidence>
<sequence>MLNGRMCWRAVGSLSVGKEDTCLSPNTAFTSSPTSFDFTPPPPHQAQKPLPMADVQQPDSLLNGVVPPTVPVVSSETVGSKRQRRPSVRLGDIGGDQTYDSHFRRPSSSSAAPKQWKHQPHLSSVAGIGSKSSKTRAVSDPNAAANNETFDDQREANENNNNLDNLDGVAIGSWRVKDFKKRAPATKRVRSNWVSKFDDSSGGNVNINGNNETEEKYSGGEDNDGFDMENSESPSKEQSPIHCLDNLGIHGNEREVVYHGNKQRRAMAGASEDGVTVWLNGLGLGRYSPLFEIHEVDDEVLPLLTLEDLKDMGINAVGSRRKMFCAIQKLSKGFS</sequence>
<dbReference type="PANTHER" id="PTHR10627">
    <property type="entry name" value="SCP160"/>
    <property type="match status" value="1"/>
</dbReference>
<dbReference type="EMBL" id="JBBPBM010000005">
    <property type="protein sequence ID" value="KAK8583788.1"/>
    <property type="molecule type" value="Genomic_DNA"/>
</dbReference>
<proteinExistence type="predicted"/>
<reference evidence="4 5" key="1">
    <citation type="journal article" date="2024" name="G3 (Bethesda)">
        <title>Genome assembly of Hibiscus sabdariffa L. provides insights into metabolisms of medicinal natural products.</title>
        <authorList>
            <person name="Kim T."/>
        </authorList>
    </citation>
    <scope>NUCLEOTIDE SEQUENCE [LARGE SCALE GENOMIC DNA]</scope>
    <source>
        <strain evidence="4">TK-2024</strain>
        <tissue evidence="4">Old leaves</tissue>
    </source>
</reference>
<feature type="compositionally biased region" description="Low complexity" evidence="2">
    <location>
        <begin position="64"/>
        <end position="80"/>
    </location>
</feature>
<dbReference type="PANTHER" id="PTHR10627:SF69">
    <property type="entry name" value="PROTEIN BICAUDAL C"/>
    <property type="match status" value="1"/>
</dbReference>
<feature type="domain" description="SAM" evidence="3">
    <location>
        <begin position="270"/>
        <end position="333"/>
    </location>
</feature>
<evidence type="ECO:0000256" key="2">
    <source>
        <dbReference type="SAM" id="MobiDB-lite"/>
    </source>
</evidence>
<feature type="compositionally biased region" description="Low complexity" evidence="2">
    <location>
        <begin position="202"/>
        <end position="211"/>
    </location>
</feature>
<dbReference type="PROSITE" id="PS50105">
    <property type="entry name" value="SAM_DOMAIN"/>
    <property type="match status" value="1"/>
</dbReference>
<feature type="compositionally biased region" description="Low complexity" evidence="2">
    <location>
        <begin position="158"/>
        <end position="167"/>
    </location>
</feature>
<feature type="compositionally biased region" description="Acidic residues" evidence="2">
    <location>
        <begin position="221"/>
        <end position="230"/>
    </location>
</feature>
<gene>
    <name evidence="4" type="ORF">V6N12_068047</name>
</gene>
<organism evidence="4 5">
    <name type="scientific">Hibiscus sabdariffa</name>
    <name type="common">roselle</name>
    <dbReference type="NCBI Taxonomy" id="183260"/>
    <lineage>
        <taxon>Eukaryota</taxon>
        <taxon>Viridiplantae</taxon>
        <taxon>Streptophyta</taxon>
        <taxon>Embryophyta</taxon>
        <taxon>Tracheophyta</taxon>
        <taxon>Spermatophyta</taxon>
        <taxon>Magnoliopsida</taxon>
        <taxon>eudicotyledons</taxon>
        <taxon>Gunneridae</taxon>
        <taxon>Pentapetalae</taxon>
        <taxon>rosids</taxon>
        <taxon>malvids</taxon>
        <taxon>Malvales</taxon>
        <taxon>Malvaceae</taxon>
        <taxon>Malvoideae</taxon>
        <taxon>Hibiscus</taxon>
    </lineage>
</organism>
<accession>A0ABR2FP80</accession>
<dbReference type="InterPro" id="IPR001660">
    <property type="entry name" value="SAM"/>
</dbReference>
<dbReference type="SUPFAM" id="SSF47769">
    <property type="entry name" value="SAM/Pointed domain"/>
    <property type="match status" value="1"/>
</dbReference>
<keyword evidence="1" id="KW-0677">Repeat</keyword>
<evidence type="ECO:0000313" key="5">
    <source>
        <dbReference type="Proteomes" id="UP001472677"/>
    </source>
</evidence>